<proteinExistence type="inferred from homology"/>
<keyword evidence="7" id="KW-0793">Thylakoid</keyword>
<keyword evidence="9" id="KW-1185">Reference proteome</keyword>
<keyword evidence="4 7" id="KW-0934">Plastid</keyword>
<sequence>APRPAHYTMAASMIASRSPVVISRKASAPRPVVAVHAAARPVWFPGNPAPAHLDGTLAGDYGFDPLFLGQEPKTLAWYVQAELVHGRWAMLGAAGIILTSIGAKVGLGFPEWYDAGKVVIAKNNIDFPTLLITQLFLMGWAETKRWYDFKSPGSQGDGSFLGFTDEFKGTENGYPGGRFFDFMGLSRGDAAKYAEYKTKEIKNGRLAMLANLGFAAQYAATGKGPLDNLADHLADPAHVTFATNGVSIPIA</sequence>
<feature type="binding site" evidence="6">
    <location>
        <position position="232"/>
    </location>
    <ligand>
        <name>chlorophyll a</name>
        <dbReference type="ChEBI" id="CHEBI:58416"/>
        <label>1</label>
    </ligand>
</feature>
<evidence type="ECO:0000256" key="5">
    <source>
        <dbReference type="ARBA" id="ARBA00022991"/>
    </source>
</evidence>
<dbReference type="InterPro" id="IPR001344">
    <property type="entry name" value="Chloro_AB-bd_pln"/>
</dbReference>
<name>A0A2J7ZQ00_9CHLO</name>
<evidence type="ECO:0000256" key="7">
    <source>
        <dbReference type="RuleBase" id="RU363080"/>
    </source>
</evidence>
<keyword evidence="7" id="KW-0604">Photosystem II</keyword>
<feature type="binding site" evidence="6">
    <location>
        <position position="85"/>
    </location>
    <ligand>
        <name>chlorophyll a</name>
        <dbReference type="ChEBI" id="CHEBI:58416"/>
        <label>1</label>
    </ligand>
</feature>
<comment type="function">
    <text evidence="7">The light-harvesting complex (LHC) functions as a light receptor, it captures and delivers excitation energy to photosystems with which it is closely associated.</text>
</comment>
<keyword evidence="2 7" id="KW-0150">Chloroplast</keyword>
<keyword evidence="7" id="KW-0603">Photosystem I</keyword>
<feature type="binding site" evidence="6">
    <location>
        <position position="203"/>
    </location>
    <ligand>
        <name>chlorophyll a</name>
        <dbReference type="ChEBI" id="CHEBI:58416"/>
        <label>1</label>
    </ligand>
</feature>
<feature type="binding site" evidence="6">
    <location>
        <position position="200"/>
    </location>
    <ligand>
        <name>chlorophyll a</name>
        <dbReference type="ChEBI" id="CHEBI:58416"/>
        <label>1</label>
    </ligand>
</feature>
<evidence type="ECO:0000256" key="6">
    <source>
        <dbReference type="PIRSR" id="PIRSR601344-1"/>
    </source>
</evidence>
<accession>A0A2J7ZQ00</accession>
<dbReference type="SUPFAM" id="SSF103511">
    <property type="entry name" value="Chlorophyll a-b binding protein"/>
    <property type="match status" value="1"/>
</dbReference>
<feature type="binding site" evidence="6">
    <location>
        <position position="205"/>
    </location>
    <ligand>
        <name>chlorophyll a</name>
        <dbReference type="ChEBI" id="CHEBI:58416"/>
        <label>1</label>
    </ligand>
</feature>
<keyword evidence="5 7" id="KW-0157">Chromophore</keyword>
<dbReference type="PANTHER" id="PTHR21649">
    <property type="entry name" value="CHLOROPHYLL A/B BINDING PROTEIN"/>
    <property type="match status" value="1"/>
</dbReference>
<evidence type="ECO:0000256" key="4">
    <source>
        <dbReference type="ARBA" id="ARBA00022640"/>
    </source>
</evidence>
<reference evidence="8 9" key="1">
    <citation type="journal article" date="2017" name="Mol. Biol. Evol.">
        <title>The 4-celled Tetrabaena socialis nuclear genome reveals the essential components for genetic control of cell number at the origin of multicellularity in the volvocine lineage.</title>
        <authorList>
            <person name="Featherston J."/>
            <person name="Arakaki Y."/>
            <person name="Hanschen E.R."/>
            <person name="Ferris P.J."/>
            <person name="Michod R.E."/>
            <person name="Olson B.J.S.C."/>
            <person name="Nozaki H."/>
            <person name="Durand P.M."/>
        </authorList>
    </citation>
    <scope>NUCLEOTIDE SEQUENCE [LARGE SCALE GENOMIC DNA]</scope>
    <source>
        <strain evidence="8 9">NIES-571</strain>
    </source>
</reference>
<dbReference type="GO" id="GO:0009765">
    <property type="term" value="P:photosynthesis, light harvesting"/>
    <property type="evidence" value="ECO:0007669"/>
    <property type="project" value="InterPro"/>
</dbReference>
<evidence type="ECO:0000256" key="1">
    <source>
        <dbReference type="ARBA" id="ARBA00022494"/>
    </source>
</evidence>
<evidence type="ECO:0000256" key="3">
    <source>
        <dbReference type="ARBA" id="ARBA00022531"/>
    </source>
</evidence>
<dbReference type="GO" id="GO:0009535">
    <property type="term" value="C:chloroplast thylakoid membrane"/>
    <property type="evidence" value="ECO:0007669"/>
    <property type="project" value="UniProtKB-SubCell"/>
</dbReference>
<organism evidence="8 9">
    <name type="scientific">Tetrabaena socialis</name>
    <dbReference type="NCBI Taxonomy" id="47790"/>
    <lineage>
        <taxon>Eukaryota</taxon>
        <taxon>Viridiplantae</taxon>
        <taxon>Chlorophyta</taxon>
        <taxon>core chlorophytes</taxon>
        <taxon>Chlorophyceae</taxon>
        <taxon>CS clade</taxon>
        <taxon>Chlamydomonadales</taxon>
        <taxon>Tetrabaenaceae</taxon>
        <taxon>Tetrabaena</taxon>
    </lineage>
</organism>
<feature type="binding site" description="axial binding residue" evidence="6">
    <location>
        <position position="87"/>
    </location>
    <ligand>
        <name>chlorophyll b</name>
        <dbReference type="ChEBI" id="CHEBI:61721"/>
        <label>1</label>
    </ligand>
    <ligandPart>
        <name>Mg</name>
        <dbReference type="ChEBI" id="CHEBI:25107"/>
    </ligandPart>
</feature>
<dbReference type="GO" id="GO:0016168">
    <property type="term" value="F:chlorophyll binding"/>
    <property type="evidence" value="ECO:0007669"/>
    <property type="project" value="UniProtKB-KW"/>
</dbReference>
<dbReference type="GO" id="GO:0009523">
    <property type="term" value="C:photosystem II"/>
    <property type="evidence" value="ECO:0007669"/>
    <property type="project" value="UniProtKB-KW"/>
</dbReference>
<dbReference type="GO" id="GO:0009522">
    <property type="term" value="C:photosystem I"/>
    <property type="evidence" value="ECO:0007669"/>
    <property type="project" value="UniProtKB-KW"/>
</dbReference>
<dbReference type="Pfam" id="PF00504">
    <property type="entry name" value="Chloroa_b-bind"/>
    <property type="match status" value="1"/>
</dbReference>
<evidence type="ECO:0000313" key="9">
    <source>
        <dbReference type="Proteomes" id="UP000236333"/>
    </source>
</evidence>
<keyword evidence="3 7" id="KW-0602">Photosynthesis</keyword>
<gene>
    <name evidence="8" type="ORF">TSOC_011682</name>
</gene>
<comment type="caution">
    <text evidence="8">The sequence shown here is derived from an EMBL/GenBank/DDBJ whole genome shotgun (WGS) entry which is preliminary data.</text>
</comment>
<feature type="binding site" evidence="6">
    <location>
        <position position="82"/>
    </location>
    <ligand>
        <name>chlorophyll a</name>
        <dbReference type="ChEBI" id="CHEBI:58416"/>
        <label>1</label>
    </ligand>
</feature>
<feature type="non-terminal residue" evidence="8">
    <location>
        <position position="1"/>
    </location>
</feature>
<comment type="subcellular location">
    <subcellularLocation>
        <location evidence="7">Plastid</location>
        <location evidence="7">Chloroplast thylakoid membrane</location>
    </subcellularLocation>
</comment>
<evidence type="ECO:0000256" key="2">
    <source>
        <dbReference type="ARBA" id="ARBA00022528"/>
    </source>
</evidence>
<dbReference type="FunFam" id="1.10.3460.10:FF:000010">
    <property type="entry name" value="Chlorophyll a-b binding protein, chloroplastic"/>
    <property type="match status" value="1"/>
</dbReference>
<dbReference type="OrthoDB" id="423598at2759"/>
<dbReference type="Gene3D" id="1.10.3460.10">
    <property type="entry name" value="Chlorophyll a/b binding protein domain"/>
    <property type="match status" value="1"/>
</dbReference>
<protein>
    <recommendedName>
        <fullName evidence="7">Chlorophyll a-b binding protein, chloroplastic</fullName>
    </recommendedName>
</protein>
<evidence type="ECO:0000313" key="8">
    <source>
        <dbReference type="EMBL" id="PNH02343.1"/>
    </source>
</evidence>
<dbReference type="Proteomes" id="UP000236333">
    <property type="component" value="Unassembled WGS sequence"/>
</dbReference>
<comment type="similarity">
    <text evidence="7">Belongs to the light-harvesting chlorophyll a/b-binding (LHC) protein family.</text>
</comment>
<feature type="binding site" evidence="6">
    <location>
        <position position="199"/>
    </location>
    <ligand>
        <name>chlorophyll a</name>
        <dbReference type="ChEBI" id="CHEBI:58416"/>
        <label>1</label>
    </ligand>
</feature>
<keyword evidence="1 6" id="KW-0148">Chlorophyll</keyword>
<feature type="binding site" description="axial binding residue" evidence="6">
    <location>
        <position position="217"/>
    </location>
    <ligand>
        <name>chlorophyll a</name>
        <dbReference type="ChEBI" id="CHEBI:58416"/>
        <label>3</label>
    </ligand>
    <ligandPart>
        <name>Mg</name>
        <dbReference type="ChEBI" id="CHEBI:25107"/>
    </ligandPart>
</feature>
<dbReference type="InterPro" id="IPR022796">
    <property type="entry name" value="Chloroa_b-bind"/>
</dbReference>
<dbReference type="AlphaFoldDB" id="A0A2J7ZQ00"/>
<dbReference type="EMBL" id="PGGS01000672">
    <property type="protein sequence ID" value="PNH02343.1"/>
    <property type="molecule type" value="Genomic_DNA"/>
</dbReference>